<dbReference type="InterPro" id="IPR056179">
    <property type="entry name" value="DHQS_C"/>
</dbReference>
<evidence type="ECO:0000256" key="19">
    <source>
        <dbReference type="NCBIfam" id="TIGR01357"/>
    </source>
</evidence>
<dbReference type="Pfam" id="PF24621">
    <property type="entry name" value="DHQS_C"/>
    <property type="match status" value="1"/>
</dbReference>
<keyword evidence="18" id="KW-0170">Cobalt</keyword>
<comment type="pathway">
    <text evidence="6">Metabolic intermediate biosynthesis; chorismate biosynthesis; chorismate from D-erythrose 4-phosphate and phosphoenolpyruvate: step 2/7.</text>
</comment>
<reference evidence="22 23" key="1">
    <citation type="submission" date="2023-08" db="EMBL/GenBank/DDBJ databases">
        <title>Helicovermis profunda gen. nov., sp. nov., a novel mesophilic, fermentative bacterium within the Bacillota from a deep-sea hydrothermal vent chimney.</title>
        <authorList>
            <person name="Miyazaki U."/>
            <person name="Mizutani D."/>
            <person name="Hashimoto Y."/>
            <person name="Tame A."/>
            <person name="Sawayama S."/>
            <person name="Miyazaki J."/>
            <person name="Takai K."/>
            <person name="Nakagawa S."/>
        </authorList>
    </citation>
    <scope>NUCLEOTIDE SEQUENCE [LARGE SCALE GENOMIC DNA]</scope>
    <source>
        <strain evidence="22 23">S502</strain>
    </source>
</reference>
<proteinExistence type="inferred from homology"/>
<accession>A0AAU9E5U1</accession>
<evidence type="ECO:0000313" key="22">
    <source>
        <dbReference type="EMBL" id="BEP30076.1"/>
    </source>
</evidence>
<dbReference type="InterPro" id="IPR050071">
    <property type="entry name" value="Dehydroquinate_synthase"/>
</dbReference>
<comment type="catalytic activity">
    <reaction evidence="1">
        <text>7-phospho-2-dehydro-3-deoxy-D-arabino-heptonate = 3-dehydroquinate + phosphate</text>
        <dbReference type="Rhea" id="RHEA:21968"/>
        <dbReference type="ChEBI" id="CHEBI:32364"/>
        <dbReference type="ChEBI" id="CHEBI:43474"/>
        <dbReference type="ChEBI" id="CHEBI:58394"/>
        <dbReference type="EC" id="4.2.3.4"/>
    </reaction>
</comment>
<evidence type="ECO:0000256" key="10">
    <source>
        <dbReference type="ARBA" id="ARBA00022490"/>
    </source>
</evidence>
<dbReference type="Proteomes" id="UP001321786">
    <property type="component" value="Chromosome"/>
</dbReference>
<evidence type="ECO:0000256" key="2">
    <source>
        <dbReference type="ARBA" id="ARBA00001911"/>
    </source>
</evidence>
<feature type="domain" description="3-dehydroquinate synthase C-terminal" evidence="21">
    <location>
        <begin position="189"/>
        <end position="328"/>
    </location>
</feature>
<dbReference type="GO" id="GO:0009073">
    <property type="term" value="P:aromatic amino acid family biosynthetic process"/>
    <property type="evidence" value="ECO:0007669"/>
    <property type="project" value="UniProtKB-KW"/>
</dbReference>
<feature type="domain" description="3-dehydroquinate synthase N-terminal" evidence="20">
    <location>
        <begin position="75"/>
        <end position="187"/>
    </location>
</feature>
<keyword evidence="16" id="KW-0057">Aromatic amino acid biosynthesis</keyword>
<keyword evidence="14" id="KW-0862">Zinc</keyword>
<dbReference type="SUPFAM" id="SSF56796">
    <property type="entry name" value="Dehydroquinate synthase-like"/>
    <property type="match status" value="1"/>
</dbReference>
<evidence type="ECO:0000259" key="21">
    <source>
        <dbReference type="Pfam" id="PF24621"/>
    </source>
</evidence>
<comment type="cofactor">
    <cofactor evidence="2">
        <name>NAD(+)</name>
        <dbReference type="ChEBI" id="CHEBI:57540"/>
    </cofactor>
</comment>
<comment type="similarity">
    <text evidence="7">Belongs to the sugar phosphate cyclases superfamily. Dehydroquinate synthase family.</text>
</comment>
<evidence type="ECO:0000256" key="1">
    <source>
        <dbReference type="ARBA" id="ARBA00001393"/>
    </source>
</evidence>
<comment type="cofactor">
    <cofactor evidence="3">
        <name>Co(2+)</name>
        <dbReference type="ChEBI" id="CHEBI:48828"/>
    </cofactor>
</comment>
<dbReference type="GO" id="GO:0046872">
    <property type="term" value="F:metal ion binding"/>
    <property type="evidence" value="ECO:0007669"/>
    <property type="project" value="UniProtKB-KW"/>
</dbReference>
<evidence type="ECO:0000256" key="15">
    <source>
        <dbReference type="ARBA" id="ARBA00023027"/>
    </source>
</evidence>
<keyword evidence="23" id="KW-1185">Reference proteome</keyword>
<dbReference type="RefSeq" id="WP_338535677.1">
    <property type="nucleotide sequence ID" value="NZ_AP028654.1"/>
</dbReference>
<dbReference type="KEGG" id="hprf:HLPR_24070"/>
<dbReference type="CDD" id="cd08195">
    <property type="entry name" value="DHQS"/>
    <property type="match status" value="1"/>
</dbReference>
<evidence type="ECO:0000256" key="14">
    <source>
        <dbReference type="ARBA" id="ARBA00022833"/>
    </source>
</evidence>
<evidence type="ECO:0000256" key="18">
    <source>
        <dbReference type="ARBA" id="ARBA00023285"/>
    </source>
</evidence>
<keyword evidence="15" id="KW-0520">NAD</keyword>
<evidence type="ECO:0000256" key="9">
    <source>
        <dbReference type="ARBA" id="ARBA00017684"/>
    </source>
</evidence>
<evidence type="ECO:0000256" key="3">
    <source>
        <dbReference type="ARBA" id="ARBA00001941"/>
    </source>
</evidence>
<evidence type="ECO:0000256" key="8">
    <source>
        <dbReference type="ARBA" id="ARBA00013031"/>
    </source>
</evidence>
<evidence type="ECO:0000256" key="13">
    <source>
        <dbReference type="ARBA" id="ARBA00022741"/>
    </source>
</evidence>
<sequence>MVNNEKNKIKIININTNDDYNIILGNNIFEKSILYIKKVTKSKKIVIITDDIVESLYYSKIENHLTKNNYLVKKIVMKNGETSKNLTTCEFLYSKLAKYNIRRDDTIIALGGGVVGDIVGFVASSFLRGINFIQIPTTLLSQVDSSVGGKVAVNIEEGKNLVGAFYNPKLVIVDTEFLKTLSIEQIKDGLGEIIKYSYIYDDSLGKLLMNLENVKEISKKYSEIIEKSLLIKKYFVENDMYDKGERMILNFGHTIGHVIEKQYGYGVITHGQAIAEGMFIISEFAYKKGLVKIDYSGEIRSVLDKFGFSKTVRLDRKFFNNVVRNDKKFFNESVNIIVINNARKAIIFKMSLDEFLEKFDNYLIDKYSEN</sequence>
<dbReference type="InterPro" id="IPR016037">
    <property type="entry name" value="DHQ_synth_AroB"/>
</dbReference>
<dbReference type="AlphaFoldDB" id="A0AAU9E5U1"/>
<dbReference type="GO" id="GO:0009423">
    <property type="term" value="P:chorismate biosynthetic process"/>
    <property type="evidence" value="ECO:0007669"/>
    <property type="project" value="UniProtKB-UniRule"/>
</dbReference>
<dbReference type="PANTHER" id="PTHR43622">
    <property type="entry name" value="3-DEHYDROQUINATE SYNTHASE"/>
    <property type="match status" value="1"/>
</dbReference>
<dbReference type="EMBL" id="AP028654">
    <property type="protein sequence ID" value="BEP30076.1"/>
    <property type="molecule type" value="Genomic_DNA"/>
</dbReference>
<evidence type="ECO:0000313" key="23">
    <source>
        <dbReference type="Proteomes" id="UP001321786"/>
    </source>
</evidence>
<dbReference type="GO" id="GO:0008652">
    <property type="term" value="P:amino acid biosynthetic process"/>
    <property type="evidence" value="ECO:0007669"/>
    <property type="project" value="UniProtKB-KW"/>
</dbReference>
<dbReference type="GO" id="GO:0000166">
    <property type="term" value="F:nucleotide binding"/>
    <property type="evidence" value="ECO:0007669"/>
    <property type="project" value="UniProtKB-KW"/>
</dbReference>
<dbReference type="PIRSF" id="PIRSF001455">
    <property type="entry name" value="DHQ_synth"/>
    <property type="match status" value="1"/>
</dbReference>
<dbReference type="GO" id="GO:0005737">
    <property type="term" value="C:cytoplasm"/>
    <property type="evidence" value="ECO:0007669"/>
    <property type="project" value="UniProtKB-SubCell"/>
</dbReference>
<dbReference type="GO" id="GO:0003856">
    <property type="term" value="F:3-dehydroquinate synthase activity"/>
    <property type="evidence" value="ECO:0007669"/>
    <property type="project" value="UniProtKB-UniRule"/>
</dbReference>
<keyword evidence="11" id="KW-0028">Amino-acid biosynthesis</keyword>
<dbReference type="Pfam" id="PF01761">
    <property type="entry name" value="DHQ_synthase"/>
    <property type="match status" value="1"/>
</dbReference>
<dbReference type="Gene3D" id="1.20.1090.10">
    <property type="entry name" value="Dehydroquinate synthase-like - alpha domain"/>
    <property type="match status" value="1"/>
</dbReference>
<dbReference type="PANTHER" id="PTHR43622:SF7">
    <property type="entry name" value="3-DEHYDROQUINATE SYNTHASE, CHLOROPLASTIC"/>
    <property type="match status" value="1"/>
</dbReference>
<dbReference type="EC" id="4.2.3.4" evidence="8 19"/>
<evidence type="ECO:0000256" key="5">
    <source>
        <dbReference type="ARBA" id="ARBA00004496"/>
    </source>
</evidence>
<dbReference type="InterPro" id="IPR030960">
    <property type="entry name" value="DHQS/DOIS_N"/>
</dbReference>
<keyword evidence="17" id="KW-0456">Lyase</keyword>
<evidence type="ECO:0000259" key="20">
    <source>
        <dbReference type="Pfam" id="PF01761"/>
    </source>
</evidence>
<evidence type="ECO:0000256" key="7">
    <source>
        <dbReference type="ARBA" id="ARBA00005412"/>
    </source>
</evidence>
<evidence type="ECO:0000256" key="11">
    <source>
        <dbReference type="ARBA" id="ARBA00022605"/>
    </source>
</evidence>
<keyword evidence="13" id="KW-0547">Nucleotide-binding</keyword>
<evidence type="ECO:0000256" key="12">
    <source>
        <dbReference type="ARBA" id="ARBA00022723"/>
    </source>
</evidence>
<evidence type="ECO:0000256" key="4">
    <source>
        <dbReference type="ARBA" id="ARBA00001947"/>
    </source>
</evidence>
<organism evidence="22 23">
    <name type="scientific">Helicovermis profundi</name>
    <dbReference type="NCBI Taxonomy" id="3065157"/>
    <lineage>
        <taxon>Bacteria</taxon>
        <taxon>Bacillati</taxon>
        <taxon>Bacillota</taxon>
        <taxon>Clostridia</taxon>
        <taxon>Helicovermis</taxon>
    </lineage>
</organism>
<dbReference type="Gene3D" id="3.40.50.1970">
    <property type="match status" value="1"/>
</dbReference>
<dbReference type="NCBIfam" id="TIGR01357">
    <property type="entry name" value="aroB"/>
    <property type="match status" value="1"/>
</dbReference>
<dbReference type="InterPro" id="IPR030963">
    <property type="entry name" value="DHQ_synth_fam"/>
</dbReference>
<keyword evidence="10" id="KW-0963">Cytoplasm</keyword>
<comment type="subcellular location">
    <subcellularLocation>
        <location evidence="5">Cytoplasm</location>
    </subcellularLocation>
</comment>
<evidence type="ECO:0000256" key="17">
    <source>
        <dbReference type="ARBA" id="ARBA00023239"/>
    </source>
</evidence>
<comment type="cofactor">
    <cofactor evidence="4">
        <name>Zn(2+)</name>
        <dbReference type="ChEBI" id="CHEBI:29105"/>
    </cofactor>
</comment>
<name>A0AAU9E5U1_9FIRM</name>
<protein>
    <recommendedName>
        <fullName evidence="9 19">3-dehydroquinate synthase</fullName>
        <ecNumber evidence="8 19">4.2.3.4</ecNumber>
    </recommendedName>
</protein>
<keyword evidence="12" id="KW-0479">Metal-binding</keyword>
<evidence type="ECO:0000256" key="6">
    <source>
        <dbReference type="ARBA" id="ARBA00004661"/>
    </source>
</evidence>
<evidence type="ECO:0000256" key="16">
    <source>
        <dbReference type="ARBA" id="ARBA00023141"/>
    </source>
</evidence>
<gene>
    <name evidence="22" type="primary">aroB</name>
    <name evidence="22" type="ORF">HLPR_24070</name>
</gene>
<dbReference type="FunFam" id="3.40.50.1970:FF:000007">
    <property type="entry name" value="Pentafunctional AROM polypeptide"/>
    <property type="match status" value="1"/>
</dbReference>